<sequence length="90" mass="10969">MSKNKIKDLHDMVKENYENDTYSRDYSYHGPYAHNDEKGRDKYRQDKSNGHIKIWYYAPFIRILNKIVGGRMQEIVDFLNGYRYEKKENK</sequence>
<gene>
    <name evidence="1" type="ORF">M3M36_03690</name>
</gene>
<organism evidence="1 2">
    <name type="scientific">Fructobacillus americanaquae</name>
    <dbReference type="NCBI Taxonomy" id="2940302"/>
    <lineage>
        <taxon>Bacteria</taxon>
        <taxon>Bacillati</taxon>
        <taxon>Bacillota</taxon>
        <taxon>Bacilli</taxon>
        <taxon>Lactobacillales</taxon>
        <taxon>Lactobacillaceae</taxon>
        <taxon>Fructobacillus</taxon>
    </lineage>
</organism>
<evidence type="ECO:0000313" key="2">
    <source>
        <dbReference type="Proteomes" id="UP001056093"/>
    </source>
</evidence>
<protein>
    <submittedName>
        <fullName evidence="1">Uncharacterized protein</fullName>
    </submittedName>
</protein>
<reference evidence="1" key="1">
    <citation type="submission" date="2022-05" db="EMBL/GenBank/DDBJ databases">
        <authorList>
            <person name="Oliphant S.A."/>
            <person name="Watson-Haigh N.S."/>
            <person name="Sumby K.M."/>
            <person name="Gardner J.M."/>
            <person name="Jiranek V."/>
        </authorList>
    </citation>
    <scope>NUCLEOTIDE SEQUENCE</scope>
    <source>
        <strain evidence="1">KI3_B9</strain>
    </source>
</reference>
<dbReference type="RefSeq" id="WP_252773292.1">
    <property type="nucleotide sequence ID" value="NZ_CP097122.1"/>
</dbReference>
<accession>A0ABY5BY79</accession>
<dbReference type="Proteomes" id="UP001056093">
    <property type="component" value="Chromosome"/>
</dbReference>
<proteinExistence type="predicted"/>
<name>A0ABY5BY79_9LACO</name>
<keyword evidence="2" id="KW-1185">Reference proteome</keyword>
<evidence type="ECO:0000313" key="1">
    <source>
        <dbReference type="EMBL" id="USS91462.1"/>
    </source>
</evidence>
<dbReference type="EMBL" id="CP097122">
    <property type="protein sequence ID" value="USS91462.1"/>
    <property type="molecule type" value="Genomic_DNA"/>
</dbReference>